<proteinExistence type="predicted"/>
<comment type="caution">
    <text evidence="3">The sequence shown here is derived from an EMBL/GenBank/DDBJ whole genome shotgun (WGS) entry which is preliminary data.</text>
</comment>
<protein>
    <recommendedName>
        <fullName evidence="2">Retrotransposon gag domain-containing protein</fullName>
    </recommendedName>
</protein>
<sequence length="279" mass="31016">MSPTRRLPAKGKNAAEVPVMAAGSTTPPYSPHATMEATMELYSGTSKPQQSRGEDDTRALKWPEERQPGSTALHRTEPSPRSPKHSVLLQGEKEKAKQEAEGKDAENATLKRQVEALQRQLADHRATIEELAIEQHAEDQNYAGTRASDLLAQTMLAAVPTYNGTGGATALTNFIAKVETAAEQAELNEGQTLALAIHRLSGQASILWLSHVKEHSKESHQRWTSWRDLREALSMRFFPMEHLETTMTTLLTLTQVKCEDDLEEYVETFNTLFMQLPSP</sequence>
<organism evidence="3 4">
    <name type="scientific">Olpidium bornovanus</name>
    <dbReference type="NCBI Taxonomy" id="278681"/>
    <lineage>
        <taxon>Eukaryota</taxon>
        <taxon>Fungi</taxon>
        <taxon>Fungi incertae sedis</taxon>
        <taxon>Olpidiomycota</taxon>
        <taxon>Olpidiomycotina</taxon>
        <taxon>Olpidiomycetes</taxon>
        <taxon>Olpidiales</taxon>
        <taxon>Olpidiaceae</taxon>
        <taxon>Olpidium</taxon>
    </lineage>
</organism>
<accession>A0A8H7ZPM9</accession>
<dbReference type="Proteomes" id="UP000673691">
    <property type="component" value="Unassembled WGS sequence"/>
</dbReference>
<dbReference type="EMBL" id="JAEFCI010010616">
    <property type="protein sequence ID" value="KAG5457109.1"/>
    <property type="molecule type" value="Genomic_DNA"/>
</dbReference>
<dbReference type="InterPro" id="IPR005162">
    <property type="entry name" value="Retrotrans_gag_dom"/>
</dbReference>
<evidence type="ECO:0000313" key="3">
    <source>
        <dbReference type="EMBL" id="KAG5457109.1"/>
    </source>
</evidence>
<evidence type="ECO:0000259" key="2">
    <source>
        <dbReference type="Pfam" id="PF03732"/>
    </source>
</evidence>
<gene>
    <name evidence="3" type="ORF">BJ554DRAFT_2966</name>
</gene>
<reference evidence="3 4" key="1">
    <citation type="journal article" name="Sci. Rep.">
        <title>Genome-scale phylogenetic analyses confirm Olpidium as the closest living zoosporic fungus to the non-flagellated, terrestrial fungi.</title>
        <authorList>
            <person name="Chang Y."/>
            <person name="Rochon D."/>
            <person name="Sekimoto S."/>
            <person name="Wang Y."/>
            <person name="Chovatia M."/>
            <person name="Sandor L."/>
            <person name="Salamov A."/>
            <person name="Grigoriev I.V."/>
            <person name="Stajich J.E."/>
            <person name="Spatafora J.W."/>
        </authorList>
    </citation>
    <scope>NUCLEOTIDE SEQUENCE [LARGE SCALE GENOMIC DNA]</scope>
    <source>
        <strain evidence="3">S191</strain>
    </source>
</reference>
<feature type="compositionally biased region" description="Basic and acidic residues" evidence="1">
    <location>
        <begin position="91"/>
        <end position="106"/>
    </location>
</feature>
<dbReference type="AlphaFoldDB" id="A0A8H7ZPM9"/>
<evidence type="ECO:0000256" key="1">
    <source>
        <dbReference type="SAM" id="MobiDB-lite"/>
    </source>
</evidence>
<keyword evidence="4" id="KW-1185">Reference proteome</keyword>
<dbReference type="Pfam" id="PF03732">
    <property type="entry name" value="Retrotrans_gag"/>
    <property type="match status" value="1"/>
</dbReference>
<feature type="compositionally biased region" description="Basic and acidic residues" evidence="1">
    <location>
        <begin position="52"/>
        <end position="67"/>
    </location>
</feature>
<feature type="domain" description="Retrotransposon gag" evidence="2">
    <location>
        <begin position="195"/>
        <end position="277"/>
    </location>
</feature>
<feature type="non-terminal residue" evidence="3">
    <location>
        <position position="279"/>
    </location>
</feature>
<name>A0A8H7ZPM9_9FUNG</name>
<feature type="region of interest" description="Disordered" evidence="1">
    <location>
        <begin position="1"/>
        <end position="109"/>
    </location>
</feature>
<evidence type="ECO:0000313" key="4">
    <source>
        <dbReference type="Proteomes" id="UP000673691"/>
    </source>
</evidence>